<dbReference type="PROSITE" id="PS50297">
    <property type="entry name" value="ANK_REP_REGION"/>
    <property type="match status" value="3"/>
</dbReference>
<evidence type="ECO:0000256" key="1">
    <source>
        <dbReference type="ARBA" id="ARBA00022737"/>
    </source>
</evidence>
<dbReference type="InterPro" id="IPR036770">
    <property type="entry name" value="Ankyrin_rpt-contain_sf"/>
</dbReference>
<accession>A0A6A6SNU0</accession>
<dbReference type="PROSITE" id="PS50088">
    <property type="entry name" value="ANK_REPEAT"/>
    <property type="match status" value="3"/>
</dbReference>
<dbReference type="Proteomes" id="UP000799324">
    <property type="component" value="Unassembled WGS sequence"/>
</dbReference>
<keyword evidence="5" id="KW-1185">Reference proteome</keyword>
<proteinExistence type="predicted"/>
<dbReference type="OrthoDB" id="539213at2759"/>
<name>A0A6A6SNU0_9PLEO</name>
<dbReference type="PANTHER" id="PTHR24198">
    <property type="entry name" value="ANKYRIN REPEAT AND PROTEIN KINASE DOMAIN-CONTAINING PROTEIN"/>
    <property type="match status" value="1"/>
</dbReference>
<dbReference type="EMBL" id="MU004547">
    <property type="protein sequence ID" value="KAF2648273.1"/>
    <property type="molecule type" value="Genomic_DNA"/>
</dbReference>
<organism evidence="4 5">
    <name type="scientific">Lophiostoma macrostomum CBS 122681</name>
    <dbReference type="NCBI Taxonomy" id="1314788"/>
    <lineage>
        <taxon>Eukaryota</taxon>
        <taxon>Fungi</taxon>
        <taxon>Dikarya</taxon>
        <taxon>Ascomycota</taxon>
        <taxon>Pezizomycotina</taxon>
        <taxon>Dothideomycetes</taxon>
        <taxon>Pleosporomycetidae</taxon>
        <taxon>Pleosporales</taxon>
        <taxon>Lophiostomataceae</taxon>
        <taxon>Lophiostoma</taxon>
    </lineage>
</organism>
<dbReference type="SUPFAM" id="SSF48403">
    <property type="entry name" value="Ankyrin repeat"/>
    <property type="match status" value="1"/>
</dbReference>
<evidence type="ECO:0000256" key="3">
    <source>
        <dbReference type="PROSITE-ProRule" id="PRU00023"/>
    </source>
</evidence>
<gene>
    <name evidence="4" type="ORF">K491DRAFT_613086</name>
</gene>
<evidence type="ECO:0000313" key="5">
    <source>
        <dbReference type="Proteomes" id="UP000799324"/>
    </source>
</evidence>
<sequence length="431" mass="47587">MEQGPYSNSWQDEPRPWCTLLSFVVLFENWDLVPELLERGACLDVPGSTYSPLAAAVKTNNLPLIDCFLGLGADPLDELAFDLAVQINNTIALEKLLHELFRRYTRTMKKLGGQPLLRAIELGNLDYVHLLLPATNVKWTRNDRNDEISHPERSTSLVGFAVQKNRLDVLRILLESVQSGRLPLVQELVKYGADLHMPAKNGLRRTALQTAVEYGHMDIIRYLLQQHVDPNEVPALNGGGTALQLAAIEGHVGIAEILVEAGADVNAAPARIHGRTAFEGAAEHGRIDMMLYLFEKGADLLTDEARQYRRAMYYARANGRDAAYELVEKLYHEAQKMAESGVPVTQTEDTFGPIEGYNFNDRSTMAGVDELTGENENSGTLTGADAELATTTDDDLGGTGSFNIDDWIENPSPNVVSRFMEEISSASTLLM</sequence>
<dbReference type="Gene3D" id="1.25.40.20">
    <property type="entry name" value="Ankyrin repeat-containing domain"/>
    <property type="match status" value="2"/>
</dbReference>
<dbReference type="Pfam" id="PF12796">
    <property type="entry name" value="Ank_2"/>
    <property type="match status" value="1"/>
</dbReference>
<evidence type="ECO:0000313" key="4">
    <source>
        <dbReference type="EMBL" id="KAF2648273.1"/>
    </source>
</evidence>
<evidence type="ECO:0000256" key="2">
    <source>
        <dbReference type="ARBA" id="ARBA00023043"/>
    </source>
</evidence>
<dbReference type="PRINTS" id="PR01415">
    <property type="entry name" value="ANKYRIN"/>
</dbReference>
<dbReference type="PANTHER" id="PTHR24198:SF165">
    <property type="entry name" value="ANKYRIN REPEAT-CONTAINING PROTEIN-RELATED"/>
    <property type="match status" value="1"/>
</dbReference>
<dbReference type="SMART" id="SM00248">
    <property type="entry name" value="ANK"/>
    <property type="match status" value="6"/>
</dbReference>
<protein>
    <submittedName>
        <fullName evidence="4">Ankyrin</fullName>
    </submittedName>
</protein>
<feature type="repeat" description="ANK" evidence="3">
    <location>
        <begin position="203"/>
        <end position="235"/>
    </location>
</feature>
<keyword evidence="2 3" id="KW-0040">ANK repeat</keyword>
<feature type="repeat" description="ANK" evidence="3">
    <location>
        <begin position="238"/>
        <end position="270"/>
    </location>
</feature>
<keyword evidence="1" id="KW-0677">Repeat</keyword>
<dbReference type="InterPro" id="IPR002110">
    <property type="entry name" value="Ankyrin_rpt"/>
</dbReference>
<feature type="repeat" description="ANK" evidence="3">
    <location>
        <begin position="273"/>
        <end position="305"/>
    </location>
</feature>
<dbReference type="AlphaFoldDB" id="A0A6A6SNU0"/>
<reference evidence="4" key="1">
    <citation type="journal article" date="2020" name="Stud. Mycol.">
        <title>101 Dothideomycetes genomes: a test case for predicting lifestyles and emergence of pathogens.</title>
        <authorList>
            <person name="Haridas S."/>
            <person name="Albert R."/>
            <person name="Binder M."/>
            <person name="Bloem J."/>
            <person name="Labutti K."/>
            <person name="Salamov A."/>
            <person name="Andreopoulos B."/>
            <person name="Baker S."/>
            <person name="Barry K."/>
            <person name="Bills G."/>
            <person name="Bluhm B."/>
            <person name="Cannon C."/>
            <person name="Castanera R."/>
            <person name="Culley D."/>
            <person name="Daum C."/>
            <person name="Ezra D."/>
            <person name="Gonzalez J."/>
            <person name="Henrissat B."/>
            <person name="Kuo A."/>
            <person name="Liang C."/>
            <person name="Lipzen A."/>
            <person name="Lutzoni F."/>
            <person name="Magnuson J."/>
            <person name="Mondo S."/>
            <person name="Nolan M."/>
            <person name="Ohm R."/>
            <person name="Pangilinan J."/>
            <person name="Park H.-J."/>
            <person name="Ramirez L."/>
            <person name="Alfaro M."/>
            <person name="Sun H."/>
            <person name="Tritt A."/>
            <person name="Yoshinaga Y."/>
            <person name="Zwiers L.-H."/>
            <person name="Turgeon B."/>
            <person name="Goodwin S."/>
            <person name="Spatafora J."/>
            <person name="Crous P."/>
            <person name="Grigoriev I."/>
        </authorList>
    </citation>
    <scope>NUCLEOTIDE SEQUENCE</scope>
    <source>
        <strain evidence="4">CBS 122681</strain>
    </source>
</reference>